<dbReference type="EMBL" id="JAACJN010000003">
    <property type="protein sequence ID" value="KAF5393053.1"/>
    <property type="molecule type" value="Genomic_DNA"/>
</dbReference>
<dbReference type="AlphaFoldDB" id="A0A8H5MGD8"/>
<feature type="chain" id="PRO_5034019820" evidence="1">
    <location>
        <begin position="19"/>
        <end position="147"/>
    </location>
</feature>
<comment type="caution">
    <text evidence="2">The sequence shown here is derived from an EMBL/GenBank/DDBJ whole genome shotgun (WGS) entry which is preliminary data.</text>
</comment>
<proteinExistence type="predicted"/>
<sequence length="147" mass="15960">MFPKTCFAISALVSSALTQGCAEAARFGTLKITPNSIVLGQEVTFEVNFTCAIQLGYTPVYADYFLKVPASNNTGFDRFQPPIYFARRDGPSGVETFTRTFGPTYPNALYQVVLASTRAIITQSESYGQTLATGEVLLQVSVVQPSH</sequence>
<evidence type="ECO:0000313" key="2">
    <source>
        <dbReference type="EMBL" id="KAF5393053.1"/>
    </source>
</evidence>
<feature type="signal peptide" evidence="1">
    <location>
        <begin position="1"/>
        <end position="18"/>
    </location>
</feature>
<name>A0A8H5MGD8_9AGAR</name>
<keyword evidence="1" id="KW-0732">Signal</keyword>
<protein>
    <submittedName>
        <fullName evidence="2">Uncharacterized protein</fullName>
    </submittedName>
</protein>
<gene>
    <name evidence="2" type="ORF">D9757_001187</name>
</gene>
<evidence type="ECO:0000313" key="3">
    <source>
        <dbReference type="Proteomes" id="UP000518752"/>
    </source>
</evidence>
<dbReference type="PROSITE" id="PS51257">
    <property type="entry name" value="PROKAR_LIPOPROTEIN"/>
    <property type="match status" value="1"/>
</dbReference>
<organism evidence="2 3">
    <name type="scientific">Collybiopsis confluens</name>
    <dbReference type="NCBI Taxonomy" id="2823264"/>
    <lineage>
        <taxon>Eukaryota</taxon>
        <taxon>Fungi</taxon>
        <taxon>Dikarya</taxon>
        <taxon>Basidiomycota</taxon>
        <taxon>Agaricomycotina</taxon>
        <taxon>Agaricomycetes</taxon>
        <taxon>Agaricomycetidae</taxon>
        <taxon>Agaricales</taxon>
        <taxon>Marasmiineae</taxon>
        <taxon>Omphalotaceae</taxon>
        <taxon>Collybiopsis</taxon>
    </lineage>
</organism>
<dbReference type="OrthoDB" id="3043660at2759"/>
<reference evidence="2 3" key="1">
    <citation type="journal article" date="2020" name="ISME J.">
        <title>Uncovering the hidden diversity of litter-decomposition mechanisms in mushroom-forming fungi.</title>
        <authorList>
            <person name="Floudas D."/>
            <person name="Bentzer J."/>
            <person name="Ahren D."/>
            <person name="Johansson T."/>
            <person name="Persson P."/>
            <person name="Tunlid A."/>
        </authorList>
    </citation>
    <scope>NUCLEOTIDE SEQUENCE [LARGE SCALE GENOMIC DNA]</scope>
    <source>
        <strain evidence="2 3">CBS 406.79</strain>
    </source>
</reference>
<accession>A0A8H5MGD8</accession>
<dbReference type="Proteomes" id="UP000518752">
    <property type="component" value="Unassembled WGS sequence"/>
</dbReference>
<evidence type="ECO:0000256" key="1">
    <source>
        <dbReference type="SAM" id="SignalP"/>
    </source>
</evidence>
<keyword evidence="3" id="KW-1185">Reference proteome</keyword>